<dbReference type="Proteomes" id="UP001295684">
    <property type="component" value="Unassembled WGS sequence"/>
</dbReference>
<evidence type="ECO:0000256" key="1">
    <source>
        <dbReference type="ARBA" id="ARBA00022723"/>
    </source>
</evidence>
<keyword evidence="9" id="KW-1185">Reference proteome</keyword>
<dbReference type="GO" id="GO:0000981">
    <property type="term" value="F:DNA-binding transcription factor activity, RNA polymerase II-specific"/>
    <property type="evidence" value="ECO:0007669"/>
    <property type="project" value="TreeGrafter"/>
</dbReference>
<dbReference type="SUPFAM" id="SSF57667">
    <property type="entry name" value="beta-beta-alpha zinc fingers"/>
    <property type="match status" value="1"/>
</dbReference>
<accession>A0AAD1X6Z5</accession>
<dbReference type="PANTHER" id="PTHR23235:SF164">
    <property type="entry name" value="C2H2-TYPE DOMAIN-CONTAINING PROTEIN"/>
    <property type="match status" value="1"/>
</dbReference>
<dbReference type="GO" id="GO:0008270">
    <property type="term" value="F:zinc ion binding"/>
    <property type="evidence" value="ECO:0007669"/>
    <property type="project" value="UniProtKB-KW"/>
</dbReference>
<protein>
    <recommendedName>
        <fullName evidence="7">C2H2-type domain-containing protein</fullName>
    </recommendedName>
</protein>
<keyword evidence="2" id="KW-0677">Repeat</keyword>
<feature type="region of interest" description="Disordered" evidence="6">
    <location>
        <begin position="135"/>
        <end position="161"/>
    </location>
</feature>
<dbReference type="PANTHER" id="PTHR23235">
    <property type="entry name" value="KRUEPPEL-LIKE TRANSCRIPTION FACTOR"/>
    <property type="match status" value="1"/>
</dbReference>
<gene>
    <name evidence="8" type="ORF">ECRASSUSDP1_LOCUS2422</name>
</gene>
<dbReference type="Pfam" id="PF00096">
    <property type="entry name" value="zf-C2H2"/>
    <property type="match status" value="1"/>
</dbReference>
<dbReference type="InterPro" id="IPR036236">
    <property type="entry name" value="Znf_C2H2_sf"/>
</dbReference>
<keyword evidence="1" id="KW-0479">Metal-binding</keyword>
<evidence type="ECO:0000256" key="5">
    <source>
        <dbReference type="PROSITE-ProRule" id="PRU00042"/>
    </source>
</evidence>
<dbReference type="InterPro" id="IPR013087">
    <property type="entry name" value="Znf_C2H2_type"/>
</dbReference>
<evidence type="ECO:0000259" key="7">
    <source>
        <dbReference type="PROSITE" id="PS50157"/>
    </source>
</evidence>
<evidence type="ECO:0000313" key="8">
    <source>
        <dbReference type="EMBL" id="CAI2361112.1"/>
    </source>
</evidence>
<dbReference type="PROSITE" id="PS00028">
    <property type="entry name" value="ZINC_FINGER_C2H2_1"/>
    <property type="match status" value="1"/>
</dbReference>
<proteinExistence type="predicted"/>
<dbReference type="FunFam" id="3.30.160.60:FF:000110">
    <property type="entry name" value="Zinc finger protein-like"/>
    <property type="match status" value="1"/>
</dbReference>
<evidence type="ECO:0000256" key="4">
    <source>
        <dbReference type="ARBA" id="ARBA00022833"/>
    </source>
</evidence>
<dbReference type="EMBL" id="CAMPGE010002312">
    <property type="protein sequence ID" value="CAI2361112.1"/>
    <property type="molecule type" value="Genomic_DNA"/>
</dbReference>
<evidence type="ECO:0000256" key="3">
    <source>
        <dbReference type="ARBA" id="ARBA00022771"/>
    </source>
</evidence>
<sequence>MIFEYDIPTTAQEQTSGRTHSMAAQLIENQQSLNAFVNSLRNETLKFDPMKTSGVGQNAILSCEQHQLHHEHKVFQSSSQKHGKMDLYKSLNSQPIAETDSCIKLVSSAPDKSCSEETSHHSADINCLTANFSSKSSSSKLKESPPSVPEHSSEKEGTKDVSDTLNYCTCGLSDDDAFLVNTLLVRNNIGFMKELMNFKYEIVQKKTKTAKTKYFVFVCKFNDTCNTKYRRSWNFLDHCRSHYGIRPYQCDECDRSFTQKGNLVKHKKTHRRNNSS</sequence>
<dbReference type="GO" id="GO:0000978">
    <property type="term" value="F:RNA polymerase II cis-regulatory region sequence-specific DNA binding"/>
    <property type="evidence" value="ECO:0007669"/>
    <property type="project" value="TreeGrafter"/>
</dbReference>
<name>A0AAD1X6Z5_EUPCR</name>
<comment type="caution">
    <text evidence="8">The sequence shown here is derived from an EMBL/GenBank/DDBJ whole genome shotgun (WGS) entry which is preliminary data.</text>
</comment>
<dbReference type="PROSITE" id="PS50157">
    <property type="entry name" value="ZINC_FINGER_C2H2_2"/>
    <property type="match status" value="2"/>
</dbReference>
<feature type="compositionally biased region" description="Basic and acidic residues" evidence="6">
    <location>
        <begin position="151"/>
        <end position="161"/>
    </location>
</feature>
<evidence type="ECO:0000256" key="6">
    <source>
        <dbReference type="SAM" id="MobiDB-lite"/>
    </source>
</evidence>
<keyword evidence="4" id="KW-0862">Zinc</keyword>
<dbReference type="SMART" id="SM00355">
    <property type="entry name" value="ZnF_C2H2"/>
    <property type="match status" value="2"/>
</dbReference>
<dbReference type="Gene3D" id="3.30.160.60">
    <property type="entry name" value="Classic Zinc Finger"/>
    <property type="match status" value="1"/>
</dbReference>
<evidence type="ECO:0000313" key="9">
    <source>
        <dbReference type="Proteomes" id="UP001295684"/>
    </source>
</evidence>
<keyword evidence="3 5" id="KW-0863">Zinc-finger</keyword>
<feature type="domain" description="C2H2-type" evidence="7">
    <location>
        <begin position="248"/>
        <end position="275"/>
    </location>
</feature>
<organism evidence="8 9">
    <name type="scientific">Euplotes crassus</name>
    <dbReference type="NCBI Taxonomy" id="5936"/>
    <lineage>
        <taxon>Eukaryota</taxon>
        <taxon>Sar</taxon>
        <taxon>Alveolata</taxon>
        <taxon>Ciliophora</taxon>
        <taxon>Intramacronucleata</taxon>
        <taxon>Spirotrichea</taxon>
        <taxon>Hypotrichia</taxon>
        <taxon>Euplotida</taxon>
        <taxon>Euplotidae</taxon>
        <taxon>Moneuplotes</taxon>
    </lineage>
</organism>
<evidence type="ECO:0000256" key="2">
    <source>
        <dbReference type="ARBA" id="ARBA00022737"/>
    </source>
</evidence>
<dbReference type="AlphaFoldDB" id="A0AAD1X6Z5"/>
<feature type="domain" description="C2H2-type" evidence="7">
    <location>
        <begin position="217"/>
        <end position="247"/>
    </location>
</feature>
<reference evidence="8" key="1">
    <citation type="submission" date="2023-07" db="EMBL/GenBank/DDBJ databases">
        <authorList>
            <consortium name="AG Swart"/>
            <person name="Singh M."/>
            <person name="Singh A."/>
            <person name="Seah K."/>
            <person name="Emmerich C."/>
        </authorList>
    </citation>
    <scope>NUCLEOTIDE SEQUENCE</scope>
    <source>
        <strain evidence="8">DP1</strain>
    </source>
</reference>